<proteinExistence type="predicted"/>
<accession>A0A840VN37</accession>
<reference evidence="2 3" key="1">
    <citation type="submission" date="2020-08" db="EMBL/GenBank/DDBJ databases">
        <title>Genomic Encyclopedia of Type Strains, Phase IV (KMG-IV): sequencing the most valuable type-strain genomes for metagenomic binning, comparative biology and taxonomic classification.</title>
        <authorList>
            <person name="Goeker M."/>
        </authorList>
    </citation>
    <scope>NUCLEOTIDE SEQUENCE [LARGE SCALE GENOMIC DNA]</scope>
    <source>
        <strain evidence="2 3">DSM 27026</strain>
    </source>
</reference>
<dbReference type="Proteomes" id="UP000553706">
    <property type="component" value="Unassembled WGS sequence"/>
</dbReference>
<comment type="caution">
    <text evidence="2">The sequence shown here is derived from an EMBL/GenBank/DDBJ whole genome shotgun (WGS) entry which is preliminary data.</text>
</comment>
<protein>
    <submittedName>
        <fullName evidence="2">Uncharacterized protein</fullName>
    </submittedName>
</protein>
<dbReference type="RefSeq" id="WP_183267548.1">
    <property type="nucleotide sequence ID" value="NZ_JACHFJ010000021.1"/>
</dbReference>
<evidence type="ECO:0000313" key="3">
    <source>
        <dbReference type="Proteomes" id="UP000553706"/>
    </source>
</evidence>
<name>A0A840VN37_9PROT</name>
<dbReference type="InterPro" id="IPR046121">
    <property type="entry name" value="DUF6118"/>
</dbReference>
<keyword evidence="3" id="KW-1185">Reference proteome</keyword>
<keyword evidence="1" id="KW-0472">Membrane</keyword>
<keyword evidence="1" id="KW-1133">Transmembrane helix</keyword>
<dbReference type="Pfam" id="PF19613">
    <property type="entry name" value="DUF6118"/>
    <property type="match status" value="1"/>
</dbReference>
<gene>
    <name evidence="2" type="ORF">HNP71_002810</name>
</gene>
<organism evidence="2 3">
    <name type="scientific">Acidocella aromatica</name>
    <dbReference type="NCBI Taxonomy" id="1303579"/>
    <lineage>
        <taxon>Bacteria</taxon>
        <taxon>Pseudomonadati</taxon>
        <taxon>Pseudomonadota</taxon>
        <taxon>Alphaproteobacteria</taxon>
        <taxon>Acetobacterales</taxon>
        <taxon>Acidocellaceae</taxon>
        <taxon>Acidocella</taxon>
    </lineage>
</organism>
<sequence length="240" mass="25560">MEHEVDRQDEAGDPAQAFEDLRAEVSVMRRAVEALPQALAENRPPAPHDYRSDIGKVAQGLAAVADRLGEIEKHPALRLTPDAYSQAIVRAGTSVMSVAGQKLDTATQKINLAGDQLVGLIGTVRGQDEQRSWLMWTGLVALVLGVLLSPLVAVALPFGGGNWVGAFIIESHAWIPSRWNAGWALLQAADQVGAQQAAVGLNLVRDNQAAIAACQEVAIRSRKDQSCTVIVKVPVGLNSP</sequence>
<evidence type="ECO:0000313" key="2">
    <source>
        <dbReference type="EMBL" id="MBB5374535.1"/>
    </source>
</evidence>
<dbReference type="AlphaFoldDB" id="A0A840VN37"/>
<keyword evidence="1" id="KW-0812">Transmembrane</keyword>
<feature type="transmembrane region" description="Helical" evidence="1">
    <location>
        <begin position="133"/>
        <end position="156"/>
    </location>
</feature>
<evidence type="ECO:0000256" key="1">
    <source>
        <dbReference type="SAM" id="Phobius"/>
    </source>
</evidence>
<dbReference type="EMBL" id="JACHFJ010000021">
    <property type="protein sequence ID" value="MBB5374535.1"/>
    <property type="molecule type" value="Genomic_DNA"/>
</dbReference>